<dbReference type="Proteomes" id="UP000469440">
    <property type="component" value="Unassembled WGS sequence"/>
</dbReference>
<name>A0A6N8I0U0_9FIRM</name>
<accession>A0A6N8I0U0</accession>
<gene>
    <name evidence="1" type="ORF">CAFE_18590</name>
</gene>
<dbReference type="AlphaFoldDB" id="A0A6N8I0U0"/>
<dbReference type="EMBL" id="VWXL01000052">
    <property type="protein sequence ID" value="MVB11153.1"/>
    <property type="molecule type" value="Genomic_DNA"/>
</dbReference>
<organism evidence="1 2">
    <name type="scientific">Caproicibacter fermentans</name>
    <dbReference type="NCBI Taxonomy" id="2576756"/>
    <lineage>
        <taxon>Bacteria</taxon>
        <taxon>Bacillati</taxon>
        <taxon>Bacillota</taxon>
        <taxon>Clostridia</taxon>
        <taxon>Eubacteriales</taxon>
        <taxon>Acutalibacteraceae</taxon>
        <taxon>Caproicibacter</taxon>
    </lineage>
</organism>
<evidence type="ECO:0000313" key="1">
    <source>
        <dbReference type="EMBL" id="MVB11153.1"/>
    </source>
</evidence>
<keyword evidence="2" id="KW-1185">Reference proteome</keyword>
<protein>
    <submittedName>
        <fullName evidence="1">Uncharacterized protein</fullName>
    </submittedName>
</protein>
<evidence type="ECO:0000313" key="2">
    <source>
        <dbReference type="Proteomes" id="UP000469440"/>
    </source>
</evidence>
<dbReference type="RefSeq" id="WP_156990478.1">
    <property type="nucleotide sequence ID" value="NZ_VWXL01000052.1"/>
</dbReference>
<reference evidence="1 2" key="1">
    <citation type="submission" date="2019-09" db="EMBL/GenBank/DDBJ databases">
        <title>Genome sequence of Clostridium sp. EA1.</title>
        <authorList>
            <person name="Poehlein A."/>
            <person name="Bengelsdorf F.R."/>
            <person name="Daniel R."/>
        </authorList>
    </citation>
    <scope>NUCLEOTIDE SEQUENCE [LARGE SCALE GENOMIC DNA]</scope>
    <source>
        <strain evidence="1 2">EA1</strain>
    </source>
</reference>
<sequence>MTDKEIIARQAAEIIELRDKLAESEEVRNHWFREAQRSIRIRRMDPVEEHNLFVDLLRQGVKF</sequence>
<proteinExistence type="predicted"/>
<comment type="caution">
    <text evidence="1">The sequence shown here is derived from an EMBL/GenBank/DDBJ whole genome shotgun (WGS) entry which is preliminary data.</text>
</comment>